<dbReference type="STRING" id="6412.T1FHB8"/>
<feature type="compositionally biased region" description="Pro residues" evidence="2">
    <location>
        <begin position="281"/>
        <end position="302"/>
    </location>
</feature>
<name>T1FHB8_HELRO</name>
<feature type="region of interest" description="Disordered" evidence="2">
    <location>
        <begin position="1109"/>
        <end position="1136"/>
    </location>
</feature>
<feature type="compositionally biased region" description="Low complexity" evidence="2">
    <location>
        <begin position="715"/>
        <end position="726"/>
    </location>
</feature>
<dbReference type="InParanoid" id="T1FHB8"/>
<evidence type="ECO:0000256" key="1">
    <source>
        <dbReference type="SAM" id="Coils"/>
    </source>
</evidence>
<keyword evidence="5" id="KW-1185">Reference proteome</keyword>
<dbReference type="KEGG" id="hro:HELRODRAFT_181788"/>
<organism evidence="4 5">
    <name type="scientific">Helobdella robusta</name>
    <name type="common">Californian leech</name>
    <dbReference type="NCBI Taxonomy" id="6412"/>
    <lineage>
        <taxon>Eukaryota</taxon>
        <taxon>Metazoa</taxon>
        <taxon>Spiralia</taxon>
        <taxon>Lophotrochozoa</taxon>
        <taxon>Annelida</taxon>
        <taxon>Clitellata</taxon>
        <taxon>Hirudinea</taxon>
        <taxon>Rhynchobdellida</taxon>
        <taxon>Glossiphoniidae</taxon>
        <taxon>Helobdella</taxon>
    </lineage>
</organism>
<keyword evidence="1" id="KW-0175">Coiled coil</keyword>
<feature type="compositionally biased region" description="Polar residues" evidence="2">
    <location>
        <begin position="1111"/>
        <end position="1135"/>
    </location>
</feature>
<feature type="compositionally biased region" description="Basic and acidic residues" evidence="2">
    <location>
        <begin position="923"/>
        <end position="946"/>
    </location>
</feature>
<feature type="compositionally biased region" description="Low complexity" evidence="2">
    <location>
        <begin position="963"/>
        <end position="993"/>
    </location>
</feature>
<feature type="region of interest" description="Disordered" evidence="2">
    <location>
        <begin position="179"/>
        <end position="226"/>
    </location>
</feature>
<sequence>MLRDNLISNRSTKLRNKFKLLKEKNSMLSIFRRRRQCYYNHNTPTFSNRQSHSLKNQNQKSNECDTCSKYSNSKFSNFTSNFNSSVNSNTDLSTSDSFRTASLIELTQSIDGILSEAKEGVGDSEITVLVRQQKLLEQKKRNLVNELISLRTSHDSTNMSCRNGVVCFGTFDPVISKNRKRIKRARRGKKKRNRKGRRNRKKKFRKKSFNRFKKSQSKISTINSLQHSKSTIGSEEITIGSQISTLNFHKPSPTINNVPIFRPQLELPPQQKITRNLIPRTPAPPRMMAPGRPTPPRRPPTPSRMMTTPNIEEQNSTNVCFVPVQPASRAACFNTADGPFTIVTVPDVPTQKQVGPQFYQFSRKNDSFGPVNGLKSFSEATKESTGEDMQLSNKLLGPFQSVDLIKFETICKSDLSLEGATGCSHFVEKEKERLRKVMYLKDAFSHKEQVIRKKILILRKHIKKLRRKIATCKKEMRIKTKLNKAWNEKRKELLKQQLEEKQGILERHRKDKLQLLVNMDTQSKKPRSRMRRKQPSYKRFLRSRSRISFFENKSERQFSSRLSDYLVRKGKSVKCSKKVEKMLLMDFCNCLLQPEPVELRRKPSRRKRSRIKERVQSAYSIPRLRASSIRKIAAKISKEVITKAENSSKTPNWEVGLKVETIKSGSTRVDDQILRQQKTGSVKEMAKAIEEKLKYKNSVYKTKKFDKIEEKSESKLLSSQSENNKNSTKEQSKHTKEQQKKEKKDSKKLENDKKEEKCKKKKLLVGQEKQHGLQSSYMDELKDRISKIKTTGKETTTTTSTTTTSETITETKKLTTSAAVADKDKHRTTTKVESEKSKKTASASKTDKNKTTDSKRKTDNSEMTASEQKSENKNATTAELKSEKNKAAEPEMKTERSKKTSSASKRQKMETTDSEMKTVITDSKTEKNKAAESELKSEKSKAESSGKSKLMTSESKTKKNETAKTMATATKTSSASSLSPSSSTSISSSTSATDDAPPMPTITTQPPAFTNNEPTKSSEYFIPDKHSSNLSVSTSKDNAMKGTTTEGTRSDVSDNLKTDSKSTTTIQPSSNAIKITKNVTNSAFTGPHDTESLSRIDSNNVENFVADIRSDSTSSEQLKFSTPNNGPTLSNSNNRGMHYSRLSKNSNIRRIGVGQNSRTETNFSEVLNRNELYYNRNHDSCYGKNRHCNESEENNNYKIKYKNIYENYNNNNYANYVGDATKKCDNSCNEYIRDEVFDEPIGVAYPVFSKYVTLKSTLGKFKRKIHYKLSNH</sequence>
<dbReference type="EMBL" id="AMQM01007806">
    <property type="status" value="NOT_ANNOTATED_CDS"/>
    <property type="molecule type" value="Genomic_DNA"/>
</dbReference>
<proteinExistence type="predicted"/>
<evidence type="ECO:0000313" key="3">
    <source>
        <dbReference type="EMBL" id="ESN92164.1"/>
    </source>
</evidence>
<protein>
    <submittedName>
        <fullName evidence="3 4">Uncharacterized protein</fullName>
    </submittedName>
</protein>
<evidence type="ECO:0000256" key="2">
    <source>
        <dbReference type="SAM" id="MobiDB-lite"/>
    </source>
</evidence>
<feature type="compositionally biased region" description="Polar residues" evidence="2">
    <location>
        <begin position="1028"/>
        <end position="1047"/>
    </location>
</feature>
<feature type="compositionally biased region" description="Basic and acidic residues" evidence="2">
    <location>
        <begin position="880"/>
        <end position="898"/>
    </location>
</feature>
<accession>T1FHB8</accession>
<feature type="region of interest" description="Disordered" evidence="2">
    <location>
        <begin position="276"/>
        <end position="302"/>
    </location>
</feature>
<gene>
    <name evidence="4" type="primary">20208217</name>
    <name evidence="3" type="ORF">HELRODRAFT_181788</name>
</gene>
<feature type="region of interest" description="Disordered" evidence="2">
    <location>
        <begin position="711"/>
        <end position="1069"/>
    </location>
</feature>
<dbReference type="GeneID" id="20208217"/>
<feature type="compositionally biased region" description="Basic and acidic residues" evidence="2">
    <location>
        <begin position="821"/>
        <end position="838"/>
    </location>
</feature>
<feature type="compositionally biased region" description="Basic and acidic residues" evidence="2">
    <location>
        <begin position="845"/>
        <end position="860"/>
    </location>
</feature>
<dbReference type="OMA" id="KFETICK"/>
<dbReference type="HOGENOM" id="CLU_263848_0_0_1"/>
<feature type="compositionally biased region" description="Polar residues" evidence="2">
    <location>
        <begin position="862"/>
        <end position="879"/>
    </location>
</feature>
<dbReference type="Proteomes" id="UP000015101">
    <property type="component" value="Unassembled WGS sequence"/>
</dbReference>
<evidence type="ECO:0000313" key="5">
    <source>
        <dbReference type="Proteomes" id="UP000015101"/>
    </source>
</evidence>
<reference evidence="5" key="1">
    <citation type="submission" date="2012-12" db="EMBL/GenBank/DDBJ databases">
        <authorList>
            <person name="Hellsten U."/>
            <person name="Grimwood J."/>
            <person name="Chapman J.A."/>
            <person name="Shapiro H."/>
            <person name="Aerts A."/>
            <person name="Otillar R.P."/>
            <person name="Terry A.Y."/>
            <person name="Boore J.L."/>
            <person name="Simakov O."/>
            <person name="Marletaz F."/>
            <person name="Cho S.-J."/>
            <person name="Edsinger-Gonzales E."/>
            <person name="Havlak P."/>
            <person name="Kuo D.-H."/>
            <person name="Larsson T."/>
            <person name="Lv J."/>
            <person name="Arendt D."/>
            <person name="Savage R."/>
            <person name="Osoegawa K."/>
            <person name="de Jong P."/>
            <person name="Lindberg D.R."/>
            <person name="Seaver E.C."/>
            <person name="Weisblat D.A."/>
            <person name="Putnam N.H."/>
            <person name="Grigoriev I.V."/>
            <person name="Rokhsar D.S."/>
        </authorList>
    </citation>
    <scope>NUCLEOTIDE SEQUENCE</scope>
</reference>
<feature type="coiled-coil region" evidence="1">
    <location>
        <begin position="455"/>
        <end position="511"/>
    </location>
</feature>
<dbReference type="CTD" id="20208217"/>
<feature type="compositionally biased region" description="Basic residues" evidence="2">
    <location>
        <begin position="179"/>
        <end position="216"/>
    </location>
</feature>
<feature type="compositionally biased region" description="Basic and acidic residues" evidence="2">
    <location>
        <begin position="1048"/>
        <end position="1060"/>
    </location>
</feature>
<feature type="compositionally biased region" description="Basic and acidic residues" evidence="2">
    <location>
        <begin position="727"/>
        <end position="758"/>
    </location>
</feature>
<dbReference type="RefSeq" id="XP_009029811.1">
    <property type="nucleotide sequence ID" value="XM_009031563.1"/>
</dbReference>
<dbReference type="EMBL" id="KB097667">
    <property type="protein sequence ID" value="ESN92164.1"/>
    <property type="molecule type" value="Genomic_DNA"/>
</dbReference>
<feature type="compositionally biased region" description="Polar residues" evidence="2">
    <location>
        <begin position="1001"/>
        <end position="1018"/>
    </location>
</feature>
<reference evidence="4" key="3">
    <citation type="submission" date="2015-06" db="UniProtKB">
        <authorList>
            <consortium name="EnsemblMetazoa"/>
        </authorList>
    </citation>
    <scope>IDENTIFICATION</scope>
</reference>
<dbReference type="AlphaFoldDB" id="T1FHB8"/>
<feature type="compositionally biased region" description="Low complexity" evidence="2">
    <location>
        <begin position="793"/>
        <end position="808"/>
    </location>
</feature>
<feature type="compositionally biased region" description="Basic and acidic residues" evidence="2">
    <location>
        <begin position="907"/>
        <end position="916"/>
    </location>
</feature>
<reference evidence="3 5" key="2">
    <citation type="journal article" date="2013" name="Nature">
        <title>Insights into bilaterian evolution from three spiralian genomes.</title>
        <authorList>
            <person name="Simakov O."/>
            <person name="Marletaz F."/>
            <person name="Cho S.J."/>
            <person name="Edsinger-Gonzales E."/>
            <person name="Havlak P."/>
            <person name="Hellsten U."/>
            <person name="Kuo D.H."/>
            <person name="Larsson T."/>
            <person name="Lv J."/>
            <person name="Arendt D."/>
            <person name="Savage R."/>
            <person name="Osoegawa K."/>
            <person name="de Jong P."/>
            <person name="Grimwood J."/>
            <person name="Chapman J.A."/>
            <person name="Shapiro H."/>
            <person name="Aerts A."/>
            <person name="Otillar R.P."/>
            <person name="Terry A.Y."/>
            <person name="Boore J.L."/>
            <person name="Grigoriev I.V."/>
            <person name="Lindberg D.R."/>
            <person name="Seaver E.C."/>
            <person name="Weisblat D.A."/>
            <person name="Putnam N.H."/>
            <person name="Rokhsar D.S."/>
        </authorList>
    </citation>
    <scope>NUCLEOTIDE SEQUENCE</scope>
</reference>
<evidence type="ECO:0000313" key="4">
    <source>
        <dbReference type="EnsemblMetazoa" id="HelroP181788"/>
    </source>
</evidence>
<dbReference type="EnsemblMetazoa" id="HelroT181788">
    <property type="protein sequence ID" value="HelroP181788"/>
    <property type="gene ID" value="HelroG181788"/>
</dbReference>